<dbReference type="AlphaFoldDB" id="A0A4Y8R1W4"/>
<comment type="caution">
    <text evidence="3">The sequence shown here is derived from an EMBL/GenBank/DDBJ whole genome shotgun (WGS) entry which is preliminary data.</text>
</comment>
<dbReference type="Proteomes" id="UP000298003">
    <property type="component" value="Unassembled WGS sequence"/>
</dbReference>
<proteinExistence type="predicted"/>
<evidence type="ECO:0000313" key="4">
    <source>
        <dbReference type="Proteomes" id="UP000298003"/>
    </source>
</evidence>
<evidence type="ECO:0000256" key="1">
    <source>
        <dbReference type="SAM" id="MobiDB-lite"/>
    </source>
</evidence>
<dbReference type="GO" id="GO:0042597">
    <property type="term" value="C:periplasmic space"/>
    <property type="evidence" value="ECO:0007669"/>
    <property type="project" value="UniProtKB-ARBA"/>
</dbReference>
<accession>A0A4Y8R1W4</accession>
<dbReference type="PANTHER" id="PTHR30290">
    <property type="entry name" value="PERIPLASMIC BINDING COMPONENT OF ABC TRANSPORTER"/>
    <property type="match status" value="1"/>
</dbReference>
<dbReference type="GO" id="GO:0015833">
    <property type="term" value="P:peptide transport"/>
    <property type="evidence" value="ECO:0007669"/>
    <property type="project" value="TreeGrafter"/>
</dbReference>
<dbReference type="GO" id="GO:0043190">
    <property type="term" value="C:ATP-binding cassette (ABC) transporter complex"/>
    <property type="evidence" value="ECO:0007669"/>
    <property type="project" value="InterPro"/>
</dbReference>
<dbReference type="CDD" id="cd08501">
    <property type="entry name" value="PBP2_Lpqw"/>
    <property type="match status" value="1"/>
</dbReference>
<gene>
    <name evidence="3" type="ORF">E1O70_09090</name>
</gene>
<name>A0A4Y8R1W4_9MICO</name>
<dbReference type="PIRSF" id="PIRSF002741">
    <property type="entry name" value="MppA"/>
    <property type="match status" value="1"/>
</dbReference>
<keyword evidence="4" id="KW-1185">Reference proteome</keyword>
<dbReference type="InterPro" id="IPR039424">
    <property type="entry name" value="SBP_5"/>
</dbReference>
<dbReference type="GO" id="GO:1904680">
    <property type="term" value="F:peptide transmembrane transporter activity"/>
    <property type="evidence" value="ECO:0007669"/>
    <property type="project" value="TreeGrafter"/>
</dbReference>
<dbReference type="InterPro" id="IPR000914">
    <property type="entry name" value="SBP_5_dom"/>
</dbReference>
<evidence type="ECO:0000313" key="3">
    <source>
        <dbReference type="EMBL" id="TFF11365.1"/>
    </source>
</evidence>
<dbReference type="Gene3D" id="3.40.190.10">
    <property type="entry name" value="Periplasmic binding protein-like II"/>
    <property type="match status" value="1"/>
</dbReference>
<protein>
    <submittedName>
        <fullName evidence="3">ABC transporter family substrate-binding protein</fullName>
    </submittedName>
</protein>
<feature type="region of interest" description="Disordered" evidence="1">
    <location>
        <begin position="1"/>
        <end position="37"/>
    </location>
</feature>
<feature type="domain" description="Solute-binding protein family 5" evidence="2">
    <location>
        <begin position="136"/>
        <end position="552"/>
    </location>
</feature>
<organism evidence="3 4">
    <name type="scientific">Cellulosimicrobium funkei</name>
    <dbReference type="NCBI Taxonomy" id="264251"/>
    <lineage>
        <taxon>Bacteria</taxon>
        <taxon>Bacillati</taxon>
        <taxon>Actinomycetota</taxon>
        <taxon>Actinomycetes</taxon>
        <taxon>Micrococcales</taxon>
        <taxon>Promicromonosporaceae</taxon>
        <taxon>Cellulosimicrobium</taxon>
    </lineage>
</organism>
<evidence type="ECO:0000259" key="2">
    <source>
        <dbReference type="Pfam" id="PF00496"/>
    </source>
</evidence>
<dbReference type="EMBL" id="SOZH01000005">
    <property type="protein sequence ID" value="TFF11365.1"/>
    <property type="molecule type" value="Genomic_DNA"/>
</dbReference>
<dbReference type="InterPro" id="IPR030678">
    <property type="entry name" value="Peptide/Ni-bd"/>
</dbReference>
<reference evidence="3 4" key="1">
    <citation type="submission" date="2019-03" db="EMBL/GenBank/DDBJ databases">
        <title>Cellulosimicrobium funkei JCM14302 Assembly.</title>
        <authorList>
            <person name="Dou T."/>
        </authorList>
    </citation>
    <scope>NUCLEOTIDE SEQUENCE [LARGE SCALE GENOMIC DNA]</scope>
    <source>
        <strain evidence="3 4">JCM 14302</strain>
    </source>
</reference>
<dbReference type="PANTHER" id="PTHR30290:SF65">
    <property type="entry name" value="MONOACYL PHOSPHATIDYLINOSITOL TETRAMANNOSIDE-BINDING PROTEIN LPQW-RELATED"/>
    <property type="match status" value="1"/>
</dbReference>
<dbReference type="SUPFAM" id="SSF53850">
    <property type="entry name" value="Periplasmic binding protein-like II"/>
    <property type="match status" value="1"/>
</dbReference>
<dbReference type="Gene3D" id="3.10.105.10">
    <property type="entry name" value="Dipeptide-binding Protein, Domain 3"/>
    <property type="match status" value="1"/>
</dbReference>
<sequence length="654" mass="70808">MPVHARRPQGERATDGAAEGRSTSARPRPPSLGGGTLKIRRTSAALAVTVTGALLFSACSGTSGEGETDGGDDAGINTATAVTVAWEAPLNELNLSSQNGNATQNAVINYMLNSGFSYYDADLNIVKDESFGTYEKLSDDPLTVKYTFGDDTKWSDGTPVDATEILLDWAGQSGKFNTVEAQTDEEGNVTNQAEVDAGVYFDGSDPGVALISQNPEISDDNKSITVVYDKPFGDWELSWTNEFVPAHVVGQKALEIEDPEEAKAAVRDAILNNDTAALAKISKFWNEGFEFTSLPEDPSLYVSNGAYTLEEYKENQYLTLKANPDFKGKNKGSVETITVRYIDDPMAQVQALENGEVDLIGPQASADVRTALEGLDGVETHSGIEGTYEHVDLVFQNGGPFDPNTYGGDTEKAKAVRQAFLLTIPRQTIVDNLIKPLNPDAEVRNSNILLPGSPNYDQMVAENGSDFYPPAGDIEKAKQLLADAGVATPVQVRFAYNNENTRRVNELALITDTAAQAGFEIVDTGRPAAEWGTLLATGQDQYDASLFGWQSTSTAVTESDANFRWAPNPGVNNYGKYNNAAVDAALDKLQVSTDPEEQFQLQLEVEKNLWADGFGVTIFQFPAIQGWDENLKGVESITISPTIFHGFWNWTFEG</sequence>
<dbReference type="Pfam" id="PF00496">
    <property type="entry name" value="SBP_bac_5"/>
    <property type="match status" value="1"/>
</dbReference>